<proteinExistence type="predicted"/>
<keyword evidence="2" id="KW-1185">Reference proteome</keyword>
<reference evidence="1 2" key="1">
    <citation type="journal article" date="2017" name="Curr. Biol.">
        <title>Genome architecture and evolution of a unichromosomal asexual nematode.</title>
        <authorList>
            <person name="Fradin H."/>
            <person name="Zegar C."/>
            <person name="Gutwein M."/>
            <person name="Lucas J."/>
            <person name="Kovtun M."/>
            <person name="Corcoran D."/>
            <person name="Baugh L.R."/>
            <person name="Kiontke K."/>
            <person name="Gunsalus K."/>
            <person name="Fitch D.H."/>
            <person name="Piano F."/>
        </authorList>
    </citation>
    <scope>NUCLEOTIDE SEQUENCE [LARGE SCALE GENOMIC DNA]</scope>
    <source>
        <strain evidence="1">PF1309</strain>
    </source>
</reference>
<dbReference type="Proteomes" id="UP000218231">
    <property type="component" value="Unassembled WGS sequence"/>
</dbReference>
<evidence type="ECO:0000313" key="2">
    <source>
        <dbReference type="Proteomes" id="UP000218231"/>
    </source>
</evidence>
<gene>
    <name evidence="1" type="ORF">WR25_10573</name>
</gene>
<comment type="caution">
    <text evidence="1">The sequence shown here is derived from an EMBL/GenBank/DDBJ whole genome shotgun (WGS) entry which is preliminary data.</text>
</comment>
<dbReference type="AlphaFoldDB" id="A0A2A2K0S1"/>
<protein>
    <submittedName>
        <fullName evidence="1">Uncharacterized protein</fullName>
    </submittedName>
</protein>
<dbReference type="EMBL" id="LIAE01009918">
    <property type="protein sequence ID" value="PAV67482.1"/>
    <property type="molecule type" value="Genomic_DNA"/>
</dbReference>
<sequence>MDRLRHLGLGQRQDVVIALLVVGQPQSAGIIGLRKLPVLDFGPERPVGDQDALGGFAQEGVAPSNSRASHAGTSVPHILLMRTTLAKLVTGMIPGTISAVIPAAATLSR</sequence>
<organism evidence="1 2">
    <name type="scientific">Diploscapter pachys</name>
    <dbReference type="NCBI Taxonomy" id="2018661"/>
    <lineage>
        <taxon>Eukaryota</taxon>
        <taxon>Metazoa</taxon>
        <taxon>Ecdysozoa</taxon>
        <taxon>Nematoda</taxon>
        <taxon>Chromadorea</taxon>
        <taxon>Rhabditida</taxon>
        <taxon>Rhabditina</taxon>
        <taxon>Rhabditomorpha</taxon>
        <taxon>Rhabditoidea</taxon>
        <taxon>Rhabditidae</taxon>
        <taxon>Diploscapter</taxon>
    </lineage>
</organism>
<name>A0A2A2K0S1_9BILA</name>
<accession>A0A2A2K0S1</accession>
<evidence type="ECO:0000313" key="1">
    <source>
        <dbReference type="EMBL" id="PAV67482.1"/>
    </source>
</evidence>